<dbReference type="RefSeq" id="WP_184250510.1">
    <property type="nucleotide sequence ID" value="NZ_BAAACU010000014.1"/>
</dbReference>
<name>A0A841RNP4_9BACI</name>
<accession>A0A841RNP4</accession>
<gene>
    <name evidence="1" type="ORF">GGQ92_002930</name>
</gene>
<keyword evidence="2" id="KW-1185">Reference proteome</keyword>
<reference evidence="1 2" key="1">
    <citation type="submission" date="2020-08" db="EMBL/GenBank/DDBJ databases">
        <title>Genomic Encyclopedia of Type Strains, Phase IV (KMG-IV): sequencing the most valuable type-strain genomes for metagenomic binning, comparative biology and taxonomic classification.</title>
        <authorList>
            <person name="Goeker M."/>
        </authorList>
    </citation>
    <scope>NUCLEOTIDE SEQUENCE [LARGE SCALE GENOMIC DNA]</scope>
    <source>
        <strain evidence="1 2">DSM 11805</strain>
    </source>
</reference>
<evidence type="ECO:0000313" key="1">
    <source>
        <dbReference type="EMBL" id="MBB6514109.1"/>
    </source>
</evidence>
<dbReference type="AlphaFoldDB" id="A0A841RNP4"/>
<dbReference type="EMBL" id="JACHON010000023">
    <property type="protein sequence ID" value="MBB6514109.1"/>
    <property type="molecule type" value="Genomic_DNA"/>
</dbReference>
<organism evidence="1 2">
    <name type="scientific">Gracilibacillus halotolerans</name>
    <dbReference type="NCBI Taxonomy" id="74386"/>
    <lineage>
        <taxon>Bacteria</taxon>
        <taxon>Bacillati</taxon>
        <taxon>Bacillota</taxon>
        <taxon>Bacilli</taxon>
        <taxon>Bacillales</taxon>
        <taxon>Bacillaceae</taxon>
        <taxon>Gracilibacillus</taxon>
    </lineage>
</organism>
<evidence type="ECO:0000313" key="2">
    <source>
        <dbReference type="Proteomes" id="UP000572212"/>
    </source>
</evidence>
<protein>
    <submittedName>
        <fullName evidence="1">Uncharacterized protein</fullName>
    </submittedName>
</protein>
<comment type="caution">
    <text evidence="1">The sequence shown here is derived from an EMBL/GenBank/DDBJ whole genome shotgun (WGS) entry which is preliminary data.</text>
</comment>
<dbReference type="Proteomes" id="UP000572212">
    <property type="component" value="Unassembled WGS sequence"/>
</dbReference>
<sequence length="123" mass="14506">MIEVITHAEFVLRLSTFQEHLKAVKHILAQTDKSKIQLQELVHINEPTINPKNRAIECEVNVTVQLTMPEDSKKQKVDEYIEEIVPFLQRHLPNCNRINHTKIIQMKRILEDPNIHEYSVKFD</sequence>
<proteinExistence type="predicted"/>